<dbReference type="GO" id="GO:0016987">
    <property type="term" value="F:sigma factor activity"/>
    <property type="evidence" value="ECO:0007669"/>
    <property type="project" value="UniProtKB-KW"/>
</dbReference>
<feature type="region of interest" description="Disordered" evidence="7">
    <location>
        <begin position="98"/>
        <end position="123"/>
    </location>
</feature>
<dbReference type="SUPFAM" id="SSF88659">
    <property type="entry name" value="Sigma3 and sigma4 domains of RNA polymerase sigma factors"/>
    <property type="match status" value="1"/>
</dbReference>
<evidence type="ECO:0000256" key="2">
    <source>
        <dbReference type="ARBA" id="ARBA00023015"/>
    </source>
</evidence>
<dbReference type="InterPro" id="IPR039425">
    <property type="entry name" value="RNA_pol_sigma-70-like"/>
</dbReference>
<dbReference type="NCBIfam" id="TIGR02937">
    <property type="entry name" value="sigma70-ECF"/>
    <property type="match status" value="1"/>
</dbReference>
<dbReference type="Pfam" id="PF08281">
    <property type="entry name" value="Sigma70_r4_2"/>
    <property type="match status" value="1"/>
</dbReference>
<dbReference type="Proteomes" id="UP000600139">
    <property type="component" value="Unassembled WGS sequence"/>
</dbReference>
<dbReference type="CDD" id="cd06171">
    <property type="entry name" value="Sigma70_r4"/>
    <property type="match status" value="1"/>
</dbReference>
<gene>
    <name evidence="10" type="ORF">JIN84_07400</name>
</gene>
<evidence type="ECO:0000259" key="8">
    <source>
        <dbReference type="Pfam" id="PF04542"/>
    </source>
</evidence>
<comment type="similarity">
    <text evidence="1 6">Belongs to the sigma-70 factor family. ECF subfamily.</text>
</comment>
<dbReference type="InterPro" id="IPR000838">
    <property type="entry name" value="RNA_pol_sigma70_ECF_CS"/>
</dbReference>
<keyword evidence="3 6" id="KW-0731">Sigma factor</keyword>
<dbReference type="SUPFAM" id="SSF88946">
    <property type="entry name" value="Sigma2 domain of RNA polymerase sigma factors"/>
    <property type="match status" value="1"/>
</dbReference>
<dbReference type="Gene3D" id="1.10.1740.10">
    <property type="match status" value="1"/>
</dbReference>
<dbReference type="GO" id="GO:0003677">
    <property type="term" value="F:DNA binding"/>
    <property type="evidence" value="ECO:0007669"/>
    <property type="project" value="UniProtKB-KW"/>
</dbReference>
<dbReference type="InterPro" id="IPR013324">
    <property type="entry name" value="RNA_pol_sigma_r3/r4-like"/>
</dbReference>
<accession>A0A934QZ82</accession>
<evidence type="ECO:0000256" key="7">
    <source>
        <dbReference type="SAM" id="MobiDB-lite"/>
    </source>
</evidence>
<dbReference type="InterPro" id="IPR036388">
    <property type="entry name" value="WH-like_DNA-bd_sf"/>
</dbReference>
<organism evidence="10 11">
    <name type="scientific">Luteolibacter yonseiensis</name>
    <dbReference type="NCBI Taxonomy" id="1144680"/>
    <lineage>
        <taxon>Bacteria</taxon>
        <taxon>Pseudomonadati</taxon>
        <taxon>Verrucomicrobiota</taxon>
        <taxon>Verrucomicrobiia</taxon>
        <taxon>Verrucomicrobiales</taxon>
        <taxon>Verrucomicrobiaceae</taxon>
        <taxon>Luteolibacter</taxon>
    </lineage>
</organism>
<dbReference type="InterPro" id="IPR007627">
    <property type="entry name" value="RNA_pol_sigma70_r2"/>
</dbReference>
<evidence type="ECO:0000256" key="4">
    <source>
        <dbReference type="ARBA" id="ARBA00023125"/>
    </source>
</evidence>
<proteinExistence type="inferred from homology"/>
<protein>
    <recommendedName>
        <fullName evidence="6">RNA polymerase sigma factor</fullName>
    </recommendedName>
</protein>
<dbReference type="PROSITE" id="PS01063">
    <property type="entry name" value="SIGMA70_ECF"/>
    <property type="match status" value="1"/>
</dbReference>
<dbReference type="InterPro" id="IPR013325">
    <property type="entry name" value="RNA_pol_sigma_r2"/>
</dbReference>
<evidence type="ECO:0000256" key="5">
    <source>
        <dbReference type="ARBA" id="ARBA00023163"/>
    </source>
</evidence>
<evidence type="ECO:0000256" key="3">
    <source>
        <dbReference type="ARBA" id="ARBA00023082"/>
    </source>
</evidence>
<keyword evidence="4 6" id="KW-0238">DNA-binding</keyword>
<feature type="domain" description="RNA polymerase sigma-70 region 2" evidence="8">
    <location>
        <begin position="34"/>
        <end position="101"/>
    </location>
</feature>
<keyword evidence="11" id="KW-1185">Reference proteome</keyword>
<dbReference type="AlphaFoldDB" id="A0A934QZ82"/>
<dbReference type="InterPro" id="IPR013249">
    <property type="entry name" value="RNA_pol_sigma70_r4_t2"/>
</dbReference>
<dbReference type="PANTHER" id="PTHR43133:SF8">
    <property type="entry name" value="RNA POLYMERASE SIGMA FACTOR HI_1459-RELATED"/>
    <property type="match status" value="1"/>
</dbReference>
<keyword evidence="2 6" id="KW-0805">Transcription regulation</keyword>
<dbReference type="EMBL" id="JAENIK010000008">
    <property type="protein sequence ID" value="MBK1815433.1"/>
    <property type="molecule type" value="Genomic_DNA"/>
</dbReference>
<dbReference type="PANTHER" id="PTHR43133">
    <property type="entry name" value="RNA POLYMERASE ECF-TYPE SIGMA FACTO"/>
    <property type="match status" value="1"/>
</dbReference>
<keyword evidence="5 6" id="KW-0804">Transcription</keyword>
<feature type="domain" description="RNA polymerase sigma factor 70 region 4 type 2" evidence="9">
    <location>
        <begin position="137"/>
        <end position="189"/>
    </location>
</feature>
<evidence type="ECO:0000256" key="1">
    <source>
        <dbReference type="ARBA" id="ARBA00010641"/>
    </source>
</evidence>
<evidence type="ECO:0000313" key="10">
    <source>
        <dbReference type="EMBL" id="MBK1815433.1"/>
    </source>
</evidence>
<sequence length="199" mass="22543">MEADPAPSLADISGIDFALMERIAAGDHEAFRQLVERHQQAVIGTVAKMLGNASESEDIAQQVFLRIWRNAKRYRPDAKFTTYLYTITRNLVFNETRRKSRKKEISSDEREENTSQLIEANPDRQPDAELLQAELQEAVDAAIASLPEVQRMAVVLRRYEQLSYEEIATVLNLSVSAVKSLLFRARTSLREALSGYLAE</sequence>
<evidence type="ECO:0000313" key="11">
    <source>
        <dbReference type="Proteomes" id="UP000600139"/>
    </source>
</evidence>
<evidence type="ECO:0000256" key="6">
    <source>
        <dbReference type="RuleBase" id="RU000716"/>
    </source>
</evidence>
<evidence type="ECO:0000259" key="9">
    <source>
        <dbReference type="Pfam" id="PF08281"/>
    </source>
</evidence>
<dbReference type="Gene3D" id="1.10.10.10">
    <property type="entry name" value="Winged helix-like DNA-binding domain superfamily/Winged helix DNA-binding domain"/>
    <property type="match status" value="1"/>
</dbReference>
<reference evidence="10" key="1">
    <citation type="submission" date="2021-01" db="EMBL/GenBank/DDBJ databases">
        <title>Modified the classification status of verrucomicrobia.</title>
        <authorList>
            <person name="Feng X."/>
        </authorList>
    </citation>
    <scope>NUCLEOTIDE SEQUENCE</scope>
    <source>
        <strain evidence="10">JCM 18052</strain>
    </source>
</reference>
<comment type="caution">
    <text evidence="10">The sequence shown here is derived from an EMBL/GenBank/DDBJ whole genome shotgun (WGS) entry which is preliminary data.</text>
</comment>
<dbReference type="InterPro" id="IPR014284">
    <property type="entry name" value="RNA_pol_sigma-70_dom"/>
</dbReference>
<dbReference type="Pfam" id="PF04542">
    <property type="entry name" value="Sigma70_r2"/>
    <property type="match status" value="1"/>
</dbReference>
<name>A0A934QZ82_9BACT</name>
<dbReference type="GO" id="GO:0006352">
    <property type="term" value="P:DNA-templated transcription initiation"/>
    <property type="evidence" value="ECO:0007669"/>
    <property type="project" value="InterPro"/>
</dbReference>